<dbReference type="GO" id="GO:0042734">
    <property type="term" value="C:presynaptic membrane"/>
    <property type="evidence" value="ECO:0007669"/>
    <property type="project" value="TreeGrafter"/>
</dbReference>
<proteinExistence type="inferred from homology"/>
<dbReference type="AlphaFoldDB" id="U3JNR6"/>
<evidence type="ECO:0000256" key="5">
    <source>
        <dbReference type="ARBA" id="ARBA00022737"/>
    </source>
</evidence>
<evidence type="ECO:0000313" key="14">
    <source>
        <dbReference type="Proteomes" id="UP000016665"/>
    </source>
</evidence>
<dbReference type="PANTHER" id="PTHR45889">
    <property type="entry name" value="IG-LIKE DOMAIN-CONTAINING PROTEIN"/>
    <property type="match status" value="1"/>
</dbReference>
<dbReference type="Gene3D" id="2.60.40.10">
    <property type="entry name" value="Immunoglobulins"/>
    <property type="match status" value="3"/>
</dbReference>
<dbReference type="GO" id="GO:0007156">
    <property type="term" value="P:homophilic cell adhesion via plasma membrane adhesion molecules"/>
    <property type="evidence" value="ECO:0007669"/>
    <property type="project" value="TreeGrafter"/>
</dbReference>
<keyword evidence="7 11" id="KW-0472">Membrane</keyword>
<reference evidence="13" key="2">
    <citation type="submission" date="2025-08" db="UniProtKB">
        <authorList>
            <consortium name="Ensembl"/>
        </authorList>
    </citation>
    <scope>IDENTIFICATION</scope>
</reference>
<dbReference type="InterPro" id="IPR003598">
    <property type="entry name" value="Ig_sub2"/>
</dbReference>
<sequence length="440" mass="47730">MGEKKIFLRLHEKLRKFRSFQPSQCPSFSICWGLCHVPLVPVQLHFPKIAVLGMLGGGYLILELLFPALGLPEGRGGGAEGSQPTTSDETVVAGGTVVLKCQVEDPDDSSLQWSNPAQQTLYFGEKRALRDNRIQLERSTPNELTISISDVVLADEGEYTCSIFTMPVRTAKALVTVLGTPGGAASRGSHPSRGSCGSHPVDPSLLSSPRARIKNQTDFPVVEDPNGKTFTVTSRVEFRVTKEDNEVEVTCTVDHESLQNSERSTTQKLQVHYKPTAKIEPHPQYPREGEKLQLQCDGQGNPIPQEFLWEKEGSDAPLQLSSDSVLIFPFLNKSDSGTYVCTATSSMGSVVAKYNLDVSDASPVPSTSSTYHAMIGGVVAVIVFLLLSLLIVLGHYLIRHKGTYLTHEAKGSDDAPDADTAIINAEGGQAGGDDKKEYFI</sequence>
<keyword evidence="8" id="KW-1015">Disulfide bond</keyword>
<evidence type="ECO:0000256" key="4">
    <source>
        <dbReference type="ARBA" id="ARBA00022729"/>
    </source>
</evidence>
<dbReference type="Pfam" id="PF13927">
    <property type="entry name" value="Ig_3"/>
    <property type="match status" value="2"/>
</dbReference>
<evidence type="ECO:0000256" key="2">
    <source>
        <dbReference type="ARBA" id="ARBA00007810"/>
    </source>
</evidence>
<evidence type="ECO:0000256" key="3">
    <source>
        <dbReference type="ARBA" id="ARBA00022692"/>
    </source>
</evidence>
<evidence type="ECO:0000256" key="6">
    <source>
        <dbReference type="ARBA" id="ARBA00022989"/>
    </source>
</evidence>
<dbReference type="SMART" id="SM00294">
    <property type="entry name" value="4.1m"/>
    <property type="match status" value="1"/>
</dbReference>
<evidence type="ECO:0000256" key="8">
    <source>
        <dbReference type="ARBA" id="ARBA00023157"/>
    </source>
</evidence>
<evidence type="ECO:0000256" key="10">
    <source>
        <dbReference type="SAM" id="MobiDB-lite"/>
    </source>
</evidence>
<dbReference type="SUPFAM" id="SSF48726">
    <property type="entry name" value="Immunoglobulin"/>
    <property type="match status" value="3"/>
</dbReference>
<gene>
    <name evidence="13" type="primary">CADM3</name>
</gene>
<dbReference type="InterPro" id="IPR003599">
    <property type="entry name" value="Ig_sub"/>
</dbReference>
<dbReference type="eggNOG" id="ENOG502QWJ8">
    <property type="taxonomic scope" value="Eukaryota"/>
</dbReference>
<dbReference type="GeneTree" id="ENSGT00940000159779"/>
<evidence type="ECO:0000313" key="13">
    <source>
        <dbReference type="Ensembl" id="ENSFALP00000004420.2"/>
    </source>
</evidence>
<dbReference type="InterPro" id="IPR036179">
    <property type="entry name" value="Ig-like_dom_sf"/>
</dbReference>
<dbReference type="PROSITE" id="PS50835">
    <property type="entry name" value="IG_LIKE"/>
    <property type="match status" value="2"/>
</dbReference>
<dbReference type="HOGENOM" id="CLU_047574_1_0_1"/>
<keyword evidence="3 11" id="KW-0812">Transmembrane</keyword>
<keyword evidence="5" id="KW-0677">Repeat</keyword>
<keyword evidence="14" id="KW-1185">Reference proteome</keyword>
<evidence type="ECO:0000256" key="7">
    <source>
        <dbReference type="ARBA" id="ARBA00023136"/>
    </source>
</evidence>
<dbReference type="STRING" id="59894.ENSFALP00000004420"/>
<keyword evidence="6 11" id="KW-1133">Transmembrane helix</keyword>
<organism evidence="13 14">
    <name type="scientific">Ficedula albicollis</name>
    <name type="common">Collared flycatcher</name>
    <name type="synonym">Muscicapa albicollis</name>
    <dbReference type="NCBI Taxonomy" id="59894"/>
    <lineage>
        <taxon>Eukaryota</taxon>
        <taxon>Metazoa</taxon>
        <taxon>Chordata</taxon>
        <taxon>Craniata</taxon>
        <taxon>Vertebrata</taxon>
        <taxon>Euteleostomi</taxon>
        <taxon>Archelosauria</taxon>
        <taxon>Archosauria</taxon>
        <taxon>Dinosauria</taxon>
        <taxon>Saurischia</taxon>
        <taxon>Theropoda</taxon>
        <taxon>Coelurosauria</taxon>
        <taxon>Aves</taxon>
        <taxon>Neognathae</taxon>
        <taxon>Neoaves</taxon>
        <taxon>Telluraves</taxon>
        <taxon>Australaves</taxon>
        <taxon>Passeriformes</taxon>
        <taxon>Muscicapidae</taxon>
        <taxon>Ficedula</taxon>
    </lineage>
</organism>
<reference evidence="13" key="3">
    <citation type="submission" date="2025-09" db="UniProtKB">
        <authorList>
            <consortium name="Ensembl"/>
        </authorList>
    </citation>
    <scope>IDENTIFICATION</scope>
</reference>
<dbReference type="InterPro" id="IPR007110">
    <property type="entry name" value="Ig-like_dom"/>
</dbReference>
<feature type="domain" description="Ig-like" evidence="12">
    <location>
        <begin position="275"/>
        <end position="359"/>
    </location>
</feature>
<feature type="domain" description="Ig-like" evidence="12">
    <location>
        <begin position="84"/>
        <end position="176"/>
    </location>
</feature>
<feature type="transmembrane region" description="Helical" evidence="11">
    <location>
        <begin position="371"/>
        <end position="398"/>
    </location>
</feature>
<dbReference type="SMART" id="SM00408">
    <property type="entry name" value="IGc2"/>
    <property type="match status" value="2"/>
</dbReference>
<evidence type="ECO:0000256" key="9">
    <source>
        <dbReference type="ARBA" id="ARBA00023319"/>
    </source>
</evidence>
<reference evidence="13 14" key="1">
    <citation type="journal article" date="2012" name="Nature">
        <title>The genomic landscape of species divergence in Ficedula flycatchers.</title>
        <authorList>
            <person name="Ellegren H."/>
            <person name="Smeds L."/>
            <person name="Burri R."/>
            <person name="Olason P.I."/>
            <person name="Backstrom N."/>
            <person name="Kawakami T."/>
            <person name="Kunstner A."/>
            <person name="Makinen H."/>
            <person name="Nadachowska-Brzyska K."/>
            <person name="Qvarnstrom A."/>
            <person name="Uebbing S."/>
            <person name="Wolf J.B."/>
        </authorList>
    </citation>
    <scope>NUCLEOTIDE SEQUENCE [LARGE SCALE GENOMIC DNA]</scope>
</reference>
<evidence type="ECO:0000259" key="12">
    <source>
        <dbReference type="PROSITE" id="PS50835"/>
    </source>
</evidence>
<dbReference type="FunFam" id="2.60.40.10:FF:000013">
    <property type="entry name" value="cell adhesion molecule 1 isoform X1"/>
    <property type="match status" value="1"/>
</dbReference>
<dbReference type="InterPro" id="IPR003585">
    <property type="entry name" value="Neurexin-like"/>
</dbReference>
<feature type="region of interest" description="Disordered" evidence="10">
    <location>
        <begin position="181"/>
        <end position="210"/>
    </location>
</feature>
<name>U3JNR6_FICAL</name>
<dbReference type="Proteomes" id="UP000016665">
    <property type="component" value="Chromosome 25"/>
</dbReference>
<dbReference type="PANTHER" id="PTHR45889:SF5">
    <property type="entry name" value="CELL ADHESION MOLECULE 3"/>
    <property type="match status" value="1"/>
</dbReference>
<dbReference type="Ensembl" id="ENSFALT00000004443.2">
    <property type="protein sequence ID" value="ENSFALP00000004420.2"/>
    <property type="gene ID" value="ENSFALG00000004241.2"/>
</dbReference>
<keyword evidence="4" id="KW-0732">Signal</keyword>
<dbReference type="InterPro" id="IPR013162">
    <property type="entry name" value="CD80_C2-set"/>
</dbReference>
<protein>
    <recommendedName>
        <fullName evidence="12">Ig-like domain-containing protein</fullName>
    </recommendedName>
</protein>
<comment type="similarity">
    <text evidence="2">Belongs to the nectin family.</text>
</comment>
<dbReference type="InterPro" id="IPR013783">
    <property type="entry name" value="Ig-like_fold"/>
</dbReference>
<dbReference type="SMART" id="SM00409">
    <property type="entry name" value="IG"/>
    <property type="match status" value="2"/>
</dbReference>
<evidence type="ECO:0000256" key="1">
    <source>
        <dbReference type="ARBA" id="ARBA00004479"/>
    </source>
</evidence>
<evidence type="ECO:0000256" key="11">
    <source>
        <dbReference type="SAM" id="Phobius"/>
    </source>
</evidence>
<comment type="subcellular location">
    <subcellularLocation>
        <location evidence="1">Membrane</location>
        <topology evidence="1">Single-pass type I membrane protein</topology>
    </subcellularLocation>
</comment>
<dbReference type="Pfam" id="PF08205">
    <property type="entry name" value="C2-set_2"/>
    <property type="match status" value="1"/>
</dbReference>
<keyword evidence="9" id="KW-0393">Immunoglobulin domain</keyword>
<accession>U3JNR6</accession>